<name>A0ABP7J267_9ACTN</name>
<comment type="caution">
    <text evidence="2">The sequence shown here is derived from an EMBL/GenBank/DDBJ whole genome shotgun (WGS) entry which is preliminary data.</text>
</comment>
<dbReference type="EMBL" id="BAAAZR010000031">
    <property type="protein sequence ID" value="GAA3832096.1"/>
    <property type="molecule type" value="Genomic_DNA"/>
</dbReference>
<sequence length="101" mass="10850">MDWPPSGRAPGGESGVVGSRDGIESGRRPGAGFVDDAVGSPRVFGRATFRAYLGHLVAEASGVVVLIPRRWWGSVVKPGGWPPMGYRWSHARPRPVWVLST</sequence>
<dbReference type="Proteomes" id="UP001500888">
    <property type="component" value="Unassembled WGS sequence"/>
</dbReference>
<protein>
    <submittedName>
        <fullName evidence="2">Uncharacterized protein</fullName>
    </submittedName>
</protein>
<evidence type="ECO:0000256" key="1">
    <source>
        <dbReference type="SAM" id="MobiDB-lite"/>
    </source>
</evidence>
<evidence type="ECO:0000313" key="2">
    <source>
        <dbReference type="EMBL" id="GAA3832096.1"/>
    </source>
</evidence>
<reference evidence="3" key="1">
    <citation type="journal article" date="2019" name="Int. J. Syst. Evol. Microbiol.">
        <title>The Global Catalogue of Microorganisms (GCM) 10K type strain sequencing project: providing services to taxonomists for standard genome sequencing and annotation.</title>
        <authorList>
            <consortium name="The Broad Institute Genomics Platform"/>
            <consortium name="The Broad Institute Genome Sequencing Center for Infectious Disease"/>
            <person name="Wu L."/>
            <person name="Ma J."/>
        </authorList>
    </citation>
    <scope>NUCLEOTIDE SEQUENCE [LARGE SCALE GENOMIC DNA]</scope>
    <source>
        <strain evidence="3">JCM 16908</strain>
    </source>
</reference>
<gene>
    <name evidence="2" type="ORF">GCM10022226_61580</name>
</gene>
<keyword evidence="3" id="KW-1185">Reference proteome</keyword>
<evidence type="ECO:0000313" key="3">
    <source>
        <dbReference type="Proteomes" id="UP001500888"/>
    </source>
</evidence>
<accession>A0ABP7J267</accession>
<feature type="region of interest" description="Disordered" evidence="1">
    <location>
        <begin position="1"/>
        <end position="33"/>
    </location>
</feature>
<organism evidence="2 3">
    <name type="scientific">Sphaerisporangium flaviroseum</name>
    <dbReference type="NCBI Taxonomy" id="509199"/>
    <lineage>
        <taxon>Bacteria</taxon>
        <taxon>Bacillati</taxon>
        <taxon>Actinomycetota</taxon>
        <taxon>Actinomycetes</taxon>
        <taxon>Streptosporangiales</taxon>
        <taxon>Streptosporangiaceae</taxon>
        <taxon>Sphaerisporangium</taxon>
    </lineage>
</organism>
<proteinExistence type="predicted"/>